<evidence type="ECO:0000313" key="1">
    <source>
        <dbReference type="EMBL" id="SUX48279.1"/>
    </source>
</evidence>
<organism evidence="1 2">
    <name type="scientific">Chryseobacterium indoltheticum</name>
    <dbReference type="NCBI Taxonomy" id="254"/>
    <lineage>
        <taxon>Bacteria</taxon>
        <taxon>Pseudomonadati</taxon>
        <taxon>Bacteroidota</taxon>
        <taxon>Flavobacteriia</taxon>
        <taxon>Flavobacteriales</taxon>
        <taxon>Weeksellaceae</taxon>
        <taxon>Chryseobacterium group</taxon>
        <taxon>Chryseobacterium</taxon>
    </lineage>
</organism>
<evidence type="ECO:0000313" key="2">
    <source>
        <dbReference type="Proteomes" id="UP000254282"/>
    </source>
</evidence>
<reference evidence="1 2" key="1">
    <citation type="submission" date="2018-06" db="EMBL/GenBank/DDBJ databases">
        <authorList>
            <consortium name="Pathogen Informatics"/>
            <person name="Doyle S."/>
        </authorList>
    </citation>
    <scope>NUCLEOTIDE SEQUENCE [LARGE SCALE GENOMIC DNA]</scope>
    <source>
        <strain evidence="1 2">NCTC13532</strain>
    </source>
</reference>
<dbReference type="EMBL" id="UFVR01000004">
    <property type="protein sequence ID" value="SUX48279.1"/>
    <property type="molecule type" value="Genomic_DNA"/>
</dbReference>
<dbReference type="RefSeq" id="WP_028122572.1">
    <property type="nucleotide sequence ID" value="NZ_UFVR01000004.1"/>
</dbReference>
<proteinExistence type="predicted"/>
<dbReference type="AlphaFoldDB" id="A0A381FNY8"/>
<sequence length="244" mass="28339">METNDREFIEIVADYMEEISNFIINSEKSREGSEEQYKLAEAEIEKLPDFKLILDGLMLTISKNFHTPVKNLDDNISYQIGVSASYIRTHFLINNLIMSGDIIEASTLIRKQLEALTRLIELEKKEVSKLEKKTPNVNNVFNNTTKELYRQLSEIAHSGSNNVINLISHFDEGHNRAEASIYPKFTSHSLECYKFHCFIALGFLGYFIKFAMKVYGEDYEYEEDIEVFLVLIDIHKEIDFLNNK</sequence>
<gene>
    <name evidence="1" type="ORF">NCTC13532_03885</name>
</gene>
<accession>A0A381FNY8</accession>
<name>A0A381FNY8_9FLAO</name>
<protein>
    <submittedName>
        <fullName evidence="1">Uncharacterized protein</fullName>
    </submittedName>
</protein>
<dbReference type="Proteomes" id="UP000254282">
    <property type="component" value="Unassembled WGS sequence"/>
</dbReference>